<dbReference type="EMBL" id="JALJOT010000011">
    <property type="protein sequence ID" value="KAK9905766.1"/>
    <property type="molecule type" value="Genomic_DNA"/>
</dbReference>
<gene>
    <name evidence="5" type="ORF">WJX75_005985</name>
</gene>
<dbReference type="PROSITE" id="PS52035">
    <property type="entry name" value="PEPTIDASE_M14"/>
    <property type="match status" value="1"/>
</dbReference>
<dbReference type="PANTHER" id="PTHR12756:SF11">
    <property type="entry name" value="CYTOSOLIC CARBOXYPEPTIDASE 1"/>
    <property type="match status" value="1"/>
</dbReference>
<dbReference type="PANTHER" id="PTHR12756">
    <property type="entry name" value="CYTOSOLIC CARBOXYPEPTIDASE"/>
    <property type="match status" value="1"/>
</dbReference>
<accession>A0ABR2YI79</accession>
<feature type="active site" description="Proton donor/acceptor" evidence="3">
    <location>
        <position position="407"/>
    </location>
</feature>
<protein>
    <recommendedName>
        <fullName evidence="4">Peptidase M14 domain-containing protein</fullName>
    </recommendedName>
</protein>
<evidence type="ECO:0000313" key="6">
    <source>
        <dbReference type="Proteomes" id="UP001491310"/>
    </source>
</evidence>
<dbReference type="Gene3D" id="2.60.40.3120">
    <property type="match status" value="1"/>
</dbReference>
<comment type="similarity">
    <text evidence="2 3">Belongs to the peptidase M14 family.</text>
</comment>
<dbReference type="CDD" id="cd06234">
    <property type="entry name" value="M14_PaCCP-like"/>
    <property type="match status" value="1"/>
</dbReference>
<feature type="domain" description="Peptidase M14" evidence="4">
    <location>
        <begin position="181"/>
        <end position="446"/>
    </location>
</feature>
<comment type="cofactor">
    <cofactor evidence="1">
        <name>Zn(2+)</name>
        <dbReference type="ChEBI" id="CHEBI:29105"/>
    </cofactor>
</comment>
<comment type="caution">
    <text evidence="5">The sequence shown here is derived from an EMBL/GenBank/DDBJ whole genome shotgun (WGS) entry which is preliminary data.</text>
</comment>
<proteinExistence type="inferred from homology"/>
<dbReference type="Pfam" id="PF00246">
    <property type="entry name" value="Peptidase_M14"/>
    <property type="match status" value="1"/>
</dbReference>
<evidence type="ECO:0000256" key="1">
    <source>
        <dbReference type="ARBA" id="ARBA00001947"/>
    </source>
</evidence>
<dbReference type="Pfam" id="PF18027">
    <property type="entry name" value="Pepdidase_M14_N"/>
    <property type="match status" value="1"/>
</dbReference>
<organism evidence="5 6">
    <name type="scientific">Coccomyxa subellipsoidea</name>
    <dbReference type="NCBI Taxonomy" id="248742"/>
    <lineage>
        <taxon>Eukaryota</taxon>
        <taxon>Viridiplantae</taxon>
        <taxon>Chlorophyta</taxon>
        <taxon>core chlorophytes</taxon>
        <taxon>Trebouxiophyceae</taxon>
        <taxon>Trebouxiophyceae incertae sedis</taxon>
        <taxon>Coccomyxaceae</taxon>
        <taxon>Coccomyxa</taxon>
    </lineage>
</organism>
<evidence type="ECO:0000313" key="5">
    <source>
        <dbReference type="EMBL" id="KAK9905766.1"/>
    </source>
</evidence>
<keyword evidence="6" id="KW-1185">Reference proteome</keyword>
<evidence type="ECO:0000256" key="2">
    <source>
        <dbReference type="ARBA" id="ARBA00005988"/>
    </source>
</evidence>
<reference evidence="5 6" key="1">
    <citation type="journal article" date="2024" name="Nat. Commun.">
        <title>Phylogenomics reveals the evolutionary origins of lichenization in chlorophyte algae.</title>
        <authorList>
            <person name="Puginier C."/>
            <person name="Libourel C."/>
            <person name="Otte J."/>
            <person name="Skaloud P."/>
            <person name="Haon M."/>
            <person name="Grisel S."/>
            <person name="Petersen M."/>
            <person name="Berrin J.G."/>
            <person name="Delaux P.M."/>
            <person name="Dal Grande F."/>
            <person name="Keller J."/>
        </authorList>
    </citation>
    <scope>NUCLEOTIDE SEQUENCE [LARGE SCALE GENOMIC DNA]</scope>
    <source>
        <strain evidence="5 6">SAG 216-7</strain>
    </source>
</reference>
<sequence>MDPAVQPKTGNKQYLRCTPRSHLFEQNSEGHRSNVLLHALSKWAKGEAAPTNLAKGRGICVNSHFDSGNIEVLDISQAQARGVSHELNLRIHADPYCESDETAHFMWFYFRVTGAKGEELHINLTNAGEGSFPVAWPGYQACATYDRKYWFRVPTTYDKETGVLSWKHTPEHDAVRYAYFAPYTYEQHQSLIADCQSKPGVTLEMLGQTLDGHDMDLLRIGDADDSNKKKVWVIARQHPGESMAEWFMEGFLQRLLDRHDPVSRKALQQAVFYIVPNMNPDGTWRGHLRTNAAGANLNREWDNPTLERSPEVYYVRNHMDLVGCDFLADIHGDEEIEYNFLAGNEGIPAWDDRLKGLQDEFCQAFLHTSPDFQLGNGYGADPPGQANLAICSGGVGQRYNCLAFTLEMPFKDTHYAREPVQNWSPERSVRFGAAMLNAILAVIPTLR</sequence>
<dbReference type="Proteomes" id="UP001491310">
    <property type="component" value="Unassembled WGS sequence"/>
</dbReference>
<evidence type="ECO:0000259" key="4">
    <source>
        <dbReference type="PROSITE" id="PS52035"/>
    </source>
</evidence>
<dbReference type="InterPro" id="IPR040626">
    <property type="entry name" value="Pepdidase_M14_N"/>
</dbReference>
<dbReference type="InterPro" id="IPR050821">
    <property type="entry name" value="Cytosolic_carboxypeptidase"/>
</dbReference>
<dbReference type="SUPFAM" id="SSF53187">
    <property type="entry name" value="Zn-dependent exopeptidases"/>
    <property type="match status" value="1"/>
</dbReference>
<name>A0ABR2YI79_9CHLO</name>
<dbReference type="InterPro" id="IPR000834">
    <property type="entry name" value="Peptidase_M14"/>
</dbReference>
<dbReference type="Gene3D" id="3.40.630.10">
    <property type="entry name" value="Zn peptidases"/>
    <property type="match status" value="1"/>
</dbReference>
<evidence type="ECO:0000256" key="3">
    <source>
        <dbReference type="PROSITE-ProRule" id="PRU01379"/>
    </source>
</evidence>